<dbReference type="Gene3D" id="3.40.50.920">
    <property type="match status" value="1"/>
</dbReference>
<dbReference type="CDD" id="cd07033">
    <property type="entry name" value="TPP_PYR_DXS_TK_like"/>
    <property type="match status" value="1"/>
</dbReference>
<dbReference type="EMBL" id="LAYJ01000053">
    <property type="protein sequence ID" value="KKI51931.1"/>
    <property type="molecule type" value="Genomic_DNA"/>
</dbReference>
<keyword evidence="3" id="KW-0786">Thiamine pyrophosphate</keyword>
<dbReference type="SUPFAM" id="SSF52922">
    <property type="entry name" value="TK C-terminal domain-like"/>
    <property type="match status" value="1"/>
</dbReference>
<dbReference type="Pfam" id="PF02779">
    <property type="entry name" value="Transket_pyr"/>
    <property type="match status" value="1"/>
</dbReference>
<evidence type="ECO:0000256" key="2">
    <source>
        <dbReference type="ARBA" id="ARBA00007131"/>
    </source>
</evidence>
<gene>
    <name evidence="5" type="ORF">CHK_0614</name>
</gene>
<dbReference type="FunFam" id="3.40.50.970:FF:000129">
    <property type="entry name" value="Transketolase"/>
    <property type="match status" value="1"/>
</dbReference>
<dbReference type="PATRIC" id="fig|270498.16.peg.279"/>
<name>A0A0M2NLS3_9FIRM</name>
<dbReference type="GO" id="GO:0004802">
    <property type="term" value="F:transketolase activity"/>
    <property type="evidence" value="ECO:0007669"/>
    <property type="project" value="UniProtKB-EC"/>
</dbReference>
<proteinExistence type="inferred from homology"/>
<dbReference type="InterPro" id="IPR005475">
    <property type="entry name" value="Transketolase-like_Pyr-bd"/>
</dbReference>
<reference evidence="5 6" key="1">
    <citation type="submission" date="2015-04" db="EMBL/GenBank/DDBJ databases">
        <title>Draft genome sequence of bacteremic isolate Catabacter hongkongensis type strain HKU16T.</title>
        <authorList>
            <person name="Lau S.K."/>
            <person name="Teng J.L."/>
            <person name="Huang Y."/>
            <person name="Curreem S.O."/>
            <person name="Tsui S.K."/>
            <person name="Woo P.C."/>
        </authorList>
    </citation>
    <scope>NUCLEOTIDE SEQUENCE [LARGE SCALE GENOMIC DNA]</scope>
    <source>
        <strain evidence="5 6">HKU16</strain>
    </source>
</reference>
<dbReference type="OrthoDB" id="8732661at2"/>
<comment type="similarity">
    <text evidence="2">Belongs to the transketolase family.</text>
</comment>
<feature type="domain" description="Transketolase-like pyrimidine-binding" evidence="4">
    <location>
        <begin position="4"/>
        <end position="169"/>
    </location>
</feature>
<dbReference type="Proteomes" id="UP000034076">
    <property type="component" value="Unassembled WGS sequence"/>
</dbReference>
<keyword evidence="5" id="KW-0808">Transferase</keyword>
<comment type="cofactor">
    <cofactor evidence="1">
        <name>thiamine diphosphate</name>
        <dbReference type="ChEBI" id="CHEBI:58937"/>
    </cofactor>
</comment>
<dbReference type="Pfam" id="PF02780">
    <property type="entry name" value="Transketolase_C"/>
    <property type="match status" value="1"/>
</dbReference>
<dbReference type="PANTHER" id="PTHR43825">
    <property type="entry name" value="PYRUVATE DEHYDROGENASE E1 COMPONENT"/>
    <property type="match status" value="1"/>
</dbReference>
<sequence length="314" mass="32844">MTAKACRVAFSEALLERARQDSNIVVVATDSRGSAAIGAFADELPEQFVEVGIAEQNAVGIAAGLAASGKQAFAIGPASFYSMRAAEQVKVDVAYSNVNVKIVGISGGISYGALGATHHSVQDIALMRAIPGIDVILPADANQTETLVAKLLDNPRPAYIRIGRGAVNAVYEKNPGCSIGKANILCEGGDIAILACGETLWYAIEAANILAQEGIHATVMDLFSVKPIDREAVIDAAKKCGRILTVEEHSIYGGLGGTVSEILSQECPVPMKILGLPDTHLINGSSQYLYGYYGLDAEGIARGAKALLAERDGR</sequence>
<comment type="caution">
    <text evidence="5">The sequence shown here is derived from an EMBL/GenBank/DDBJ whole genome shotgun (WGS) entry which is preliminary data.</text>
</comment>
<dbReference type="EC" id="2.2.1.1" evidence="5"/>
<dbReference type="SMART" id="SM00861">
    <property type="entry name" value="Transket_pyr"/>
    <property type="match status" value="1"/>
</dbReference>
<dbReference type="InterPro" id="IPR009014">
    <property type="entry name" value="Transketo_C/PFOR_II"/>
</dbReference>
<dbReference type="AlphaFoldDB" id="A0A0M2NLS3"/>
<dbReference type="InterPro" id="IPR029061">
    <property type="entry name" value="THDP-binding"/>
</dbReference>
<dbReference type="InterPro" id="IPR051157">
    <property type="entry name" value="PDH/Transketolase"/>
</dbReference>
<dbReference type="InterPro" id="IPR033248">
    <property type="entry name" value="Transketolase_C"/>
</dbReference>
<organism evidence="5 6">
    <name type="scientific">Christensenella hongkongensis</name>
    <dbReference type="NCBI Taxonomy" id="270498"/>
    <lineage>
        <taxon>Bacteria</taxon>
        <taxon>Bacillati</taxon>
        <taxon>Bacillota</taxon>
        <taxon>Clostridia</taxon>
        <taxon>Christensenellales</taxon>
        <taxon>Christensenellaceae</taxon>
        <taxon>Christensenella</taxon>
    </lineage>
</organism>
<evidence type="ECO:0000259" key="4">
    <source>
        <dbReference type="SMART" id="SM00861"/>
    </source>
</evidence>
<dbReference type="STRING" id="270498.CHK_0614"/>
<protein>
    <submittedName>
        <fullName evidence="5">Transketolase, C-terminal section</fullName>
        <ecNumber evidence="5">2.2.1.1</ecNumber>
    </submittedName>
</protein>
<evidence type="ECO:0000256" key="3">
    <source>
        <dbReference type="ARBA" id="ARBA00023052"/>
    </source>
</evidence>
<dbReference type="PANTHER" id="PTHR43825:SF1">
    <property type="entry name" value="TRANSKETOLASE-LIKE PYRIMIDINE-BINDING DOMAIN-CONTAINING PROTEIN"/>
    <property type="match status" value="1"/>
</dbReference>
<accession>A0A0M2NLS3</accession>
<dbReference type="SUPFAM" id="SSF52518">
    <property type="entry name" value="Thiamin diphosphate-binding fold (THDP-binding)"/>
    <property type="match status" value="1"/>
</dbReference>
<dbReference type="Gene3D" id="3.40.50.970">
    <property type="match status" value="1"/>
</dbReference>
<keyword evidence="6" id="KW-1185">Reference proteome</keyword>
<evidence type="ECO:0000256" key="1">
    <source>
        <dbReference type="ARBA" id="ARBA00001964"/>
    </source>
</evidence>
<evidence type="ECO:0000313" key="6">
    <source>
        <dbReference type="Proteomes" id="UP000034076"/>
    </source>
</evidence>
<dbReference type="RefSeq" id="WP_046442553.1">
    <property type="nucleotide sequence ID" value="NZ_LAYJ01000053.1"/>
</dbReference>
<evidence type="ECO:0000313" key="5">
    <source>
        <dbReference type="EMBL" id="KKI51931.1"/>
    </source>
</evidence>